<feature type="transmembrane region" description="Helical" evidence="1">
    <location>
        <begin position="44"/>
        <end position="61"/>
    </location>
</feature>
<proteinExistence type="predicted"/>
<evidence type="ECO:0000256" key="1">
    <source>
        <dbReference type="SAM" id="Phobius"/>
    </source>
</evidence>
<reference evidence="2 3" key="1">
    <citation type="submission" date="2023-07" db="EMBL/GenBank/DDBJ databases">
        <title>Novel species of Thermanaerothrix with wide hydrolytic capabilities.</title>
        <authorList>
            <person name="Zayulina K.S."/>
            <person name="Podosokorskaya O.A."/>
            <person name="Elcheninov A.G."/>
        </authorList>
    </citation>
    <scope>NUCLEOTIDE SEQUENCE [LARGE SCALE GENOMIC DNA]</scope>
    <source>
        <strain evidence="2 3">4228-RoL</strain>
    </source>
</reference>
<keyword evidence="3" id="KW-1185">Reference proteome</keyword>
<dbReference type="Proteomes" id="UP001254165">
    <property type="component" value="Unassembled WGS sequence"/>
</dbReference>
<gene>
    <name evidence="2" type="ORF">QYE77_10300</name>
</gene>
<dbReference type="RefSeq" id="WP_315625326.1">
    <property type="nucleotide sequence ID" value="NZ_JAUHMF010000002.1"/>
</dbReference>
<name>A0ABU3NPC4_9CHLR</name>
<keyword evidence="1" id="KW-0812">Transmembrane</keyword>
<organism evidence="2 3">
    <name type="scientific">Thermanaerothrix solaris</name>
    <dbReference type="NCBI Taxonomy" id="3058434"/>
    <lineage>
        <taxon>Bacteria</taxon>
        <taxon>Bacillati</taxon>
        <taxon>Chloroflexota</taxon>
        <taxon>Anaerolineae</taxon>
        <taxon>Anaerolineales</taxon>
        <taxon>Anaerolineaceae</taxon>
        <taxon>Thermanaerothrix</taxon>
    </lineage>
</organism>
<keyword evidence="1" id="KW-1133">Transmembrane helix</keyword>
<dbReference type="EMBL" id="JAUHMF010000002">
    <property type="protein sequence ID" value="MDT8898662.1"/>
    <property type="molecule type" value="Genomic_DNA"/>
</dbReference>
<keyword evidence="1" id="KW-0472">Membrane</keyword>
<protein>
    <submittedName>
        <fullName evidence="2">Uncharacterized protein</fullName>
    </submittedName>
</protein>
<sequence length="63" mass="6960">MKHWHYFRLGLILVLVGLVLAPAYVIYAQSGSVTITPDATQRDGQVGSVVFYTLTLLILVLPM</sequence>
<accession>A0ABU3NPC4</accession>
<evidence type="ECO:0000313" key="2">
    <source>
        <dbReference type="EMBL" id="MDT8898662.1"/>
    </source>
</evidence>
<comment type="caution">
    <text evidence="2">The sequence shown here is derived from an EMBL/GenBank/DDBJ whole genome shotgun (WGS) entry which is preliminary data.</text>
</comment>
<evidence type="ECO:0000313" key="3">
    <source>
        <dbReference type="Proteomes" id="UP001254165"/>
    </source>
</evidence>